<feature type="transmembrane region" description="Helical" evidence="1">
    <location>
        <begin position="218"/>
        <end position="236"/>
    </location>
</feature>
<dbReference type="EMBL" id="VIGD01000026">
    <property type="protein sequence ID" value="TQE88679.1"/>
    <property type="molecule type" value="Genomic_DNA"/>
</dbReference>
<dbReference type="OrthoDB" id="875405at2"/>
<evidence type="ECO:0000256" key="1">
    <source>
        <dbReference type="SAM" id="Phobius"/>
    </source>
</evidence>
<keyword evidence="2" id="KW-0560">Oxidoreductase</keyword>
<organism evidence="2 3">
    <name type="scientific">Ureibacillus terrenus</name>
    <dbReference type="NCBI Taxonomy" id="118246"/>
    <lineage>
        <taxon>Bacteria</taxon>
        <taxon>Bacillati</taxon>
        <taxon>Bacillota</taxon>
        <taxon>Bacilli</taxon>
        <taxon>Bacillales</taxon>
        <taxon>Caryophanaceae</taxon>
        <taxon>Ureibacillus</taxon>
    </lineage>
</organism>
<evidence type="ECO:0000313" key="3">
    <source>
        <dbReference type="Proteomes" id="UP000315753"/>
    </source>
</evidence>
<dbReference type="GO" id="GO:0004497">
    <property type="term" value="F:monooxygenase activity"/>
    <property type="evidence" value="ECO:0007669"/>
    <property type="project" value="UniProtKB-KW"/>
</dbReference>
<dbReference type="AlphaFoldDB" id="A0A540UW15"/>
<keyword evidence="1" id="KW-0472">Membrane</keyword>
<gene>
    <name evidence="2" type="ORF">FKZ59_13435</name>
</gene>
<accession>A0A540UW15</accession>
<keyword evidence="1" id="KW-1133">Transmembrane helix</keyword>
<feature type="transmembrane region" description="Helical" evidence="1">
    <location>
        <begin position="74"/>
        <end position="93"/>
    </location>
</feature>
<name>A0A540UW15_9BACL</name>
<dbReference type="Proteomes" id="UP000315753">
    <property type="component" value="Unassembled WGS sequence"/>
</dbReference>
<keyword evidence="2" id="KW-0503">Monooxygenase</keyword>
<feature type="transmembrane region" description="Helical" evidence="1">
    <location>
        <begin position="99"/>
        <end position="123"/>
    </location>
</feature>
<protein>
    <submittedName>
        <fullName evidence="2">Beta-carotene 15,15'-monooxygenase</fullName>
    </submittedName>
</protein>
<evidence type="ECO:0000313" key="2">
    <source>
        <dbReference type="EMBL" id="TQE88679.1"/>
    </source>
</evidence>
<comment type="caution">
    <text evidence="2">The sequence shown here is derived from an EMBL/GenBank/DDBJ whole genome shotgun (WGS) entry which is preliminary data.</text>
</comment>
<feature type="transmembrane region" description="Helical" evidence="1">
    <location>
        <begin position="45"/>
        <end position="65"/>
    </location>
</feature>
<feature type="transmembrane region" description="Helical" evidence="1">
    <location>
        <begin position="191"/>
        <end position="212"/>
    </location>
</feature>
<keyword evidence="1" id="KW-0812">Transmembrane</keyword>
<reference evidence="2 3" key="1">
    <citation type="submission" date="2019-06" db="EMBL/GenBank/DDBJ databases">
        <title>Genome sequence of Ureibacillus terrenus.</title>
        <authorList>
            <person name="Maclea K.S."/>
            <person name="Simoes M."/>
        </authorList>
    </citation>
    <scope>NUCLEOTIDE SEQUENCE [LARGE SCALE GENOMIC DNA]</scope>
    <source>
        <strain evidence="2 3">ATCC BAA-384</strain>
    </source>
</reference>
<proteinExistence type="predicted"/>
<sequence>MMTATETVQKGSKVWLLLLALVLLSNLVLYHTDFGLSLLPEEAKAVVLGSLFDFVITIPVLFMLYQKKFSAKSAILLFATGCVAARFLIPKSFLEPFLFVTWAGVAIESALFLLELAVIFVLVKYLPKIVRRVKESPLPLIFSFPKAVDEYIPNHQLIQLLCTDFLMFYYAFFSWKKKPKEGITLYKNSSYVVFQLMLIHAIVIETIGLHWWLHEKSMVLSLILLFLNVYSVIFLLGDLQAVRLNPVYVDDEAMYLSFGLLKRAEIRFEDIEGVKENPEIGKKRDKDTIDFIAGDFETPEPHLMLVMKKPVAVVSLLGVKKEYRKVLIRSDAPSELKQAVLDGMERCGRDNRED</sequence>
<dbReference type="RefSeq" id="WP_141603266.1">
    <property type="nucleotide sequence ID" value="NZ_JARMSB010000022.1"/>
</dbReference>
<keyword evidence="3" id="KW-1185">Reference proteome</keyword>